<keyword evidence="1" id="KW-0472">Membrane</keyword>
<dbReference type="EMBL" id="KI912110">
    <property type="protein sequence ID" value="ETS84787.1"/>
    <property type="molecule type" value="Genomic_DNA"/>
</dbReference>
<dbReference type="GeneID" id="19267825"/>
<dbReference type="PANTHER" id="PTHR23028:SF134">
    <property type="entry name" value="PUTATIVE (AFU_ORTHOLOGUE AFUA_4G08520)-RELATED"/>
    <property type="match status" value="1"/>
</dbReference>
<dbReference type="GO" id="GO:0016747">
    <property type="term" value="F:acyltransferase activity, transferring groups other than amino-acyl groups"/>
    <property type="evidence" value="ECO:0007669"/>
    <property type="project" value="InterPro"/>
</dbReference>
<dbReference type="InterPro" id="IPR002656">
    <property type="entry name" value="Acyl_transf_3_dom"/>
</dbReference>
<dbReference type="Pfam" id="PF01757">
    <property type="entry name" value="Acyl_transf_3"/>
    <property type="match status" value="1"/>
</dbReference>
<evidence type="ECO:0000313" key="4">
    <source>
        <dbReference type="Proteomes" id="UP000030651"/>
    </source>
</evidence>
<feature type="transmembrane region" description="Helical" evidence="1">
    <location>
        <begin position="191"/>
        <end position="210"/>
    </location>
</feature>
<proteinExistence type="predicted"/>
<dbReference type="HOGENOM" id="CLU_005679_13_7_1"/>
<feature type="domain" description="Acyltransferase 3" evidence="2">
    <location>
        <begin position="90"/>
        <end position="459"/>
    </location>
</feature>
<keyword evidence="1" id="KW-0812">Transmembrane</keyword>
<evidence type="ECO:0000313" key="3">
    <source>
        <dbReference type="EMBL" id="ETS84787.1"/>
    </source>
</evidence>
<dbReference type="AlphaFoldDB" id="W3XH94"/>
<accession>W3XH94</accession>
<evidence type="ECO:0000259" key="2">
    <source>
        <dbReference type="Pfam" id="PF01757"/>
    </source>
</evidence>
<dbReference type="STRING" id="1229662.W3XH94"/>
<keyword evidence="4" id="KW-1185">Reference proteome</keyword>
<feature type="transmembrane region" description="Helical" evidence="1">
    <location>
        <begin position="405"/>
        <end position="425"/>
    </location>
</feature>
<reference evidence="4" key="1">
    <citation type="journal article" date="2015" name="BMC Genomics">
        <title>Genomic and transcriptomic analysis of the endophytic fungus Pestalotiopsis fici reveals its lifestyle and high potential for synthesis of natural products.</title>
        <authorList>
            <person name="Wang X."/>
            <person name="Zhang X."/>
            <person name="Liu L."/>
            <person name="Xiang M."/>
            <person name="Wang W."/>
            <person name="Sun X."/>
            <person name="Che Y."/>
            <person name="Guo L."/>
            <person name="Liu G."/>
            <person name="Guo L."/>
            <person name="Wang C."/>
            <person name="Yin W.B."/>
            <person name="Stadler M."/>
            <person name="Zhang X."/>
            <person name="Liu X."/>
        </authorList>
    </citation>
    <scope>NUCLEOTIDE SEQUENCE [LARGE SCALE GENOMIC DNA]</scope>
    <source>
        <strain evidence="4">W106-1 / CGMCC3.15140</strain>
    </source>
</reference>
<feature type="transmembrane region" description="Helical" evidence="1">
    <location>
        <begin position="445"/>
        <end position="465"/>
    </location>
</feature>
<dbReference type="Proteomes" id="UP000030651">
    <property type="component" value="Unassembled WGS sequence"/>
</dbReference>
<dbReference type="InterPro" id="IPR050879">
    <property type="entry name" value="Acyltransferase_3"/>
</dbReference>
<dbReference type="InParanoid" id="W3XH94"/>
<feature type="transmembrane region" description="Helical" evidence="1">
    <location>
        <begin position="97"/>
        <end position="118"/>
    </location>
</feature>
<dbReference type="OMA" id="YAENEYW"/>
<feature type="transmembrane region" description="Helical" evidence="1">
    <location>
        <begin position="258"/>
        <end position="288"/>
    </location>
</feature>
<sequence length="503" mass="58211">MEHSLGYIFGKLWLRLRENDVKYSQIAFDEPFSGRPRNQALRDEKFEAWQRQWHRYKHHLEWLWTLSPWFIAAAFGKTQRRLPKKTSTSYLNGVRGLACIIVYMFHAVGLHDTFFFHAYGAEPAENNRYFTQLPIIRVIWAGKGMVAVFFVLSGFVLAHSPLRNITNHSSVSDGMLITGLSSSILRRGIRLFGPTIIMIVLTCLYPDSWVEEDTTVLEHMRRYLNLTIPLLNPYDWDRYFPRSFDQTWTLPAEYRGSMMVFLMCIATARLTTVARKVVIVSTAFWALYHMRGDMYCFLMGMAIAELRFNPLTDDFAFMRAKRVSRSLRCTLAVTLFLVSIFVLSWPEDGDGGVEPYKTMNGFVPEKWRGGNEAFALFWGYFAAPGLLFALENLPSAQRLLSTTPMLYFGEISFSFYLLHWSAFQWPGRHLKDFLERDLEWSRDSSIYTMLVVTFILLVTLADVFWRTADEGCVKLSRTFVDWLGIHDTRKSCAVGTSTVGLHN</sequence>
<gene>
    <name evidence="3" type="ORF">PFICI_02812</name>
</gene>
<name>W3XH94_PESFW</name>
<organism evidence="3 4">
    <name type="scientific">Pestalotiopsis fici (strain W106-1 / CGMCC3.15140)</name>
    <dbReference type="NCBI Taxonomy" id="1229662"/>
    <lineage>
        <taxon>Eukaryota</taxon>
        <taxon>Fungi</taxon>
        <taxon>Dikarya</taxon>
        <taxon>Ascomycota</taxon>
        <taxon>Pezizomycotina</taxon>
        <taxon>Sordariomycetes</taxon>
        <taxon>Xylariomycetidae</taxon>
        <taxon>Amphisphaeriales</taxon>
        <taxon>Sporocadaceae</taxon>
        <taxon>Pestalotiopsis</taxon>
    </lineage>
</organism>
<feature type="transmembrane region" description="Helical" evidence="1">
    <location>
        <begin position="373"/>
        <end position="393"/>
    </location>
</feature>
<evidence type="ECO:0000256" key="1">
    <source>
        <dbReference type="SAM" id="Phobius"/>
    </source>
</evidence>
<dbReference type="KEGG" id="pfy:PFICI_02812"/>
<dbReference type="RefSeq" id="XP_007829584.1">
    <property type="nucleotide sequence ID" value="XM_007831393.1"/>
</dbReference>
<dbReference type="eggNOG" id="ENOG502RYMZ">
    <property type="taxonomic scope" value="Eukaryota"/>
</dbReference>
<dbReference type="PANTHER" id="PTHR23028">
    <property type="entry name" value="ACETYLTRANSFERASE"/>
    <property type="match status" value="1"/>
</dbReference>
<keyword evidence="1" id="KW-1133">Transmembrane helix</keyword>
<protein>
    <recommendedName>
        <fullName evidence="2">Acyltransferase 3 domain-containing protein</fullName>
    </recommendedName>
</protein>
<feature type="transmembrane region" description="Helical" evidence="1">
    <location>
        <begin position="327"/>
        <end position="345"/>
    </location>
</feature>
<feature type="transmembrane region" description="Helical" evidence="1">
    <location>
        <begin position="138"/>
        <end position="158"/>
    </location>
</feature>
<dbReference type="OrthoDB" id="5819582at2759"/>